<keyword evidence="1" id="KW-0732">Signal</keyword>
<sequence length="173" mass="19575">MTFLKKFIFLISVLLSAQSFAQFLPDNATLNVQSVQRWMTSNRDFVSVVQVLEPMYKSEEDMKKFEALPASEQDVRIAAFLQKNDLSGVVNPIVARHGWKSVGEYMRLSTRLGNAIAAYFFTQEMSKLTEDQKKALRAKTDTAVLNAPAEDIAFVKSHEVLLKSYIQAYAQGR</sequence>
<gene>
    <name evidence="2" type="ORF">GCM10011613_13440</name>
</gene>
<dbReference type="Proteomes" id="UP000619761">
    <property type="component" value="Unassembled WGS sequence"/>
</dbReference>
<evidence type="ECO:0008006" key="4">
    <source>
        <dbReference type="Google" id="ProtNLM"/>
    </source>
</evidence>
<keyword evidence="3" id="KW-1185">Reference proteome</keyword>
<feature type="signal peptide" evidence="1">
    <location>
        <begin position="1"/>
        <end position="21"/>
    </location>
</feature>
<evidence type="ECO:0000256" key="1">
    <source>
        <dbReference type="SAM" id="SignalP"/>
    </source>
</evidence>
<protein>
    <recommendedName>
        <fullName evidence="4">DUF2059 domain-containing protein</fullName>
    </recommendedName>
</protein>
<reference evidence="3" key="1">
    <citation type="journal article" date="2019" name="Int. J. Syst. Evol. Microbiol.">
        <title>The Global Catalogue of Microorganisms (GCM) 10K type strain sequencing project: providing services to taxonomists for standard genome sequencing and annotation.</title>
        <authorList>
            <consortium name="The Broad Institute Genomics Platform"/>
            <consortium name="The Broad Institute Genome Sequencing Center for Infectious Disease"/>
            <person name="Wu L."/>
            <person name="Ma J."/>
        </authorList>
    </citation>
    <scope>NUCLEOTIDE SEQUENCE [LARGE SCALE GENOMIC DNA]</scope>
    <source>
        <strain evidence="3">KCTC 32239</strain>
    </source>
</reference>
<comment type="caution">
    <text evidence="2">The sequence shown here is derived from an EMBL/GenBank/DDBJ whole genome shotgun (WGS) entry which is preliminary data.</text>
</comment>
<evidence type="ECO:0000313" key="3">
    <source>
        <dbReference type="Proteomes" id="UP000619761"/>
    </source>
</evidence>
<accession>A0ABQ3B0N6</accession>
<evidence type="ECO:0000313" key="2">
    <source>
        <dbReference type="EMBL" id="GGY70324.1"/>
    </source>
</evidence>
<feature type="chain" id="PRO_5046536607" description="DUF2059 domain-containing protein" evidence="1">
    <location>
        <begin position="22"/>
        <end position="173"/>
    </location>
</feature>
<dbReference type="RefSeq" id="WP_189416940.1">
    <property type="nucleotide sequence ID" value="NZ_BMYZ01000001.1"/>
</dbReference>
<proteinExistence type="predicted"/>
<organism evidence="2 3">
    <name type="scientific">Cellvibrio zantedeschiae</name>
    <dbReference type="NCBI Taxonomy" id="1237077"/>
    <lineage>
        <taxon>Bacteria</taxon>
        <taxon>Pseudomonadati</taxon>
        <taxon>Pseudomonadota</taxon>
        <taxon>Gammaproteobacteria</taxon>
        <taxon>Cellvibrionales</taxon>
        <taxon>Cellvibrionaceae</taxon>
        <taxon>Cellvibrio</taxon>
    </lineage>
</organism>
<name>A0ABQ3B0N6_9GAMM</name>
<dbReference type="EMBL" id="BMYZ01000001">
    <property type="protein sequence ID" value="GGY70324.1"/>
    <property type="molecule type" value="Genomic_DNA"/>
</dbReference>